<dbReference type="Pfam" id="PF12937">
    <property type="entry name" value="F-box-like"/>
    <property type="match status" value="1"/>
</dbReference>
<sequence length="670" mass="78590">MKSSNRLPPEFLHQISNYLPLQDCYNCLYVCHLWYHAFQRVIYRNINIYSDTQFKRFITSLCFSKNIKEEYHNGHFVKALYLHNDIQYNETVDFLEDLDDPYYIKHINITQKQLVLLNDLCPQLEIFEFDKSQWKHLELTTQMKLWKHMERCAPIQHSTFLDFPFTSIFGSSLTYLNINYCYSSQQEDSLTSFLYQIPTIEHLTVDILFKNHQNHRRILNISRLLQNIHAALPNLHTLELIRSNPSRHEPPASVYDSNILSDFTEKSKLKSLTIQGHVDSIKWFEFIQENYPYLEDLKINQLATSRFGTKWMWQQALVNLIRNLSLMKSLTIGGRNAPQLLSKNLARELKAPNCPVENLYIDFKTYQAIESCQFLMIIAEFGLKQLRFLRLRVWQQTPEWSGVTHNLFECRQLVSLELSLSKGLMDQYPFTPFLIDNFLENMPQLEELSLVGAEIQVLHSDIMCLNTLSTFSLASLVLIQSRVQHHQTVFSYLSLCCPRLKQISFRRCEVTKTKQHTSNIPACISHYCTLDMPYTQLDKIYLSSFLIYNGTVETIEYIGIKMIYVDPKEYSLASRNVHSLKGKENESKIAWCRISGFGQSFIYPQYIVVEEEDQVNELNSLHHLYTDATEVMPGNYIPSMGIITIRCKSVSDVYLDNVKIPRKNFNFFIQ</sequence>
<dbReference type="InterPro" id="IPR032675">
    <property type="entry name" value="LRR_dom_sf"/>
</dbReference>
<proteinExistence type="predicted"/>
<dbReference type="Gene3D" id="3.80.10.10">
    <property type="entry name" value="Ribonuclease Inhibitor"/>
    <property type="match status" value="1"/>
</dbReference>
<keyword evidence="3" id="KW-1185">Reference proteome</keyword>
<dbReference type="SUPFAM" id="SSF81383">
    <property type="entry name" value="F-box domain"/>
    <property type="match status" value="1"/>
</dbReference>
<feature type="domain" description="F-box" evidence="1">
    <location>
        <begin position="5"/>
        <end position="47"/>
    </location>
</feature>
<dbReference type="SUPFAM" id="SSF52047">
    <property type="entry name" value="RNI-like"/>
    <property type="match status" value="2"/>
</dbReference>
<name>A0A367KV16_RHIST</name>
<evidence type="ECO:0000313" key="2">
    <source>
        <dbReference type="EMBL" id="RCI06053.1"/>
    </source>
</evidence>
<dbReference type="InterPro" id="IPR036047">
    <property type="entry name" value="F-box-like_dom_sf"/>
</dbReference>
<dbReference type="Proteomes" id="UP000253551">
    <property type="component" value="Unassembled WGS sequence"/>
</dbReference>
<evidence type="ECO:0000259" key="1">
    <source>
        <dbReference type="Pfam" id="PF12937"/>
    </source>
</evidence>
<dbReference type="InterPro" id="IPR001810">
    <property type="entry name" value="F-box_dom"/>
</dbReference>
<protein>
    <recommendedName>
        <fullName evidence="1">F-box domain-containing protein</fullName>
    </recommendedName>
</protein>
<accession>A0A367KV16</accession>
<dbReference type="EMBL" id="PJQM01000241">
    <property type="protein sequence ID" value="RCI06053.1"/>
    <property type="molecule type" value="Genomic_DNA"/>
</dbReference>
<dbReference type="AlphaFoldDB" id="A0A367KV16"/>
<dbReference type="Gene3D" id="1.20.1280.50">
    <property type="match status" value="1"/>
</dbReference>
<gene>
    <name evidence="2" type="ORF">CU098_004482</name>
</gene>
<comment type="caution">
    <text evidence="2">The sequence shown here is derived from an EMBL/GenBank/DDBJ whole genome shotgun (WGS) entry which is preliminary data.</text>
</comment>
<dbReference type="OrthoDB" id="2283774at2759"/>
<organism evidence="2 3">
    <name type="scientific">Rhizopus stolonifer</name>
    <name type="common">Rhizopus nigricans</name>
    <dbReference type="NCBI Taxonomy" id="4846"/>
    <lineage>
        <taxon>Eukaryota</taxon>
        <taxon>Fungi</taxon>
        <taxon>Fungi incertae sedis</taxon>
        <taxon>Mucoromycota</taxon>
        <taxon>Mucoromycotina</taxon>
        <taxon>Mucoromycetes</taxon>
        <taxon>Mucorales</taxon>
        <taxon>Mucorineae</taxon>
        <taxon>Rhizopodaceae</taxon>
        <taxon>Rhizopus</taxon>
    </lineage>
</organism>
<evidence type="ECO:0000313" key="3">
    <source>
        <dbReference type="Proteomes" id="UP000253551"/>
    </source>
</evidence>
<reference evidence="2 3" key="1">
    <citation type="journal article" date="2018" name="G3 (Bethesda)">
        <title>Phylogenetic and Phylogenomic Definition of Rhizopus Species.</title>
        <authorList>
            <person name="Gryganskyi A.P."/>
            <person name="Golan J."/>
            <person name="Dolatabadi S."/>
            <person name="Mondo S."/>
            <person name="Robb S."/>
            <person name="Idnurm A."/>
            <person name="Muszewska A."/>
            <person name="Steczkiewicz K."/>
            <person name="Masonjones S."/>
            <person name="Liao H.L."/>
            <person name="Gajdeczka M.T."/>
            <person name="Anike F."/>
            <person name="Vuek A."/>
            <person name="Anishchenko I.M."/>
            <person name="Voigt K."/>
            <person name="de Hoog G.S."/>
            <person name="Smith M.E."/>
            <person name="Heitman J."/>
            <person name="Vilgalys R."/>
            <person name="Stajich J.E."/>
        </authorList>
    </citation>
    <scope>NUCLEOTIDE SEQUENCE [LARGE SCALE GENOMIC DNA]</scope>
    <source>
        <strain evidence="2 3">LSU 92-RS-03</strain>
    </source>
</reference>